<keyword evidence="2" id="KW-1185">Reference proteome</keyword>
<dbReference type="Proteomes" id="UP001242480">
    <property type="component" value="Unassembled WGS sequence"/>
</dbReference>
<evidence type="ECO:0000313" key="2">
    <source>
        <dbReference type="Proteomes" id="UP001242480"/>
    </source>
</evidence>
<gene>
    <name evidence="1" type="ORF">QO011_006734</name>
</gene>
<organism evidence="1 2">
    <name type="scientific">Labrys wisconsinensis</name>
    <dbReference type="NCBI Taxonomy" id="425677"/>
    <lineage>
        <taxon>Bacteria</taxon>
        <taxon>Pseudomonadati</taxon>
        <taxon>Pseudomonadota</taxon>
        <taxon>Alphaproteobacteria</taxon>
        <taxon>Hyphomicrobiales</taxon>
        <taxon>Xanthobacteraceae</taxon>
        <taxon>Labrys</taxon>
    </lineage>
</organism>
<protein>
    <submittedName>
        <fullName evidence="1">AcrR family transcriptional regulator</fullName>
    </submittedName>
</protein>
<reference evidence="1 2" key="1">
    <citation type="submission" date="2023-07" db="EMBL/GenBank/DDBJ databases">
        <title>Genomic Encyclopedia of Type Strains, Phase IV (KMG-IV): sequencing the most valuable type-strain genomes for metagenomic binning, comparative biology and taxonomic classification.</title>
        <authorList>
            <person name="Goeker M."/>
        </authorList>
    </citation>
    <scope>NUCLEOTIDE SEQUENCE [LARGE SCALE GENOMIC DNA]</scope>
    <source>
        <strain evidence="1 2">DSM 19619</strain>
    </source>
</reference>
<comment type="caution">
    <text evidence="1">The sequence shown here is derived from an EMBL/GenBank/DDBJ whole genome shotgun (WGS) entry which is preliminary data.</text>
</comment>
<accession>A0ABU0JJX0</accession>
<dbReference type="InterPro" id="IPR009057">
    <property type="entry name" value="Homeodomain-like_sf"/>
</dbReference>
<sequence length="250" mass="27889">MARKPATTPESEAPKDVRAAAIDALMALAAERDWDAISLGDIAGKAGLPLSALRGAYASKGAILAAFSRGIDEAVLDGIDPGMAGEPARERLFDTLMRRIDMLAPHKEAIRNISRAFLHDPLTLAAWNRVAVTSAQWMLAAAAIDTDGPMGALRAQGLALAWSRIVRTWLADTDEGLARTMTEIDRQLRSGERWMERADDLWQITRPFRRIAERSARRRSRFRERMRERFADLADRDRRRERGRDDAGAQ</sequence>
<dbReference type="Gene3D" id="1.10.357.10">
    <property type="entry name" value="Tetracycline Repressor, domain 2"/>
    <property type="match status" value="1"/>
</dbReference>
<name>A0ABU0JJX0_9HYPH</name>
<dbReference type="SUPFAM" id="SSF46689">
    <property type="entry name" value="Homeodomain-like"/>
    <property type="match status" value="1"/>
</dbReference>
<dbReference type="RefSeq" id="WP_307282278.1">
    <property type="nucleotide sequence ID" value="NZ_JAUSVX010000017.1"/>
</dbReference>
<evidence type="ECO:0000313" key="1">
    <source>
        <dbReference type="EMBL" id="MDQ0473698.1"/>
    </source>
</evidence>
<proteinExistence type="predicted"/>
<dbReference type="EMBL" id="JAUSVX010000017">
    <property type="protein sequence ID" value="MDQ0473698.1"/>
    <property type="molecule type" value="Genomic_DNA"/>
</dbReference>